<dbReference type="Proteomes" id="UP000269148">
    <property type="component" value="Unassembled WGS sequence"/>
</dbReference>
<protein>
    <submittedName>
        <fullName evidence="2">Accessory Sec system protein Asp3</fullName>
    </submittedName>
</protein>
<dbReference type="KEGG" id="sio:DW64_02260"/>
<dbReference type="Pfam" id="PF15432">
    <property type="entry name" value="Sec-ASP3"/>
    <property type="match status" value="1"/>
</dbReference>
<dbReference type="RefSeq" id="WP_003100886.1">
    <property type="nucleotide sequence ID" value="NZ_CP010783.1"/>
</dbReference>
<dbReference type="SMR" id="A0A3L8GMQ7"/>
<dbReference type="EMBL" id="QLQD01000027">
    <property type="protein sequence ID" value="RLU58239.1"/>
    <property type="molecule type" value="Genomic_DNA"/>
</dbReference>
<dbReference type="KEGG" id="siz:SI82_02510"/>
<dbReference type="GeneID" id="35765759"/>
<dbReference type="AlphaFoldDB" id="A0A3L8GMQ7"/>
<dbReference type="Proteomes" id="UP000025245">
    <property type="component" value="Chromosome"/>
</dbReference>
<dbReference type="GO" id="GO:0015031">
    <property type="term" value="P:protein transport"/>
    <property type="evidence" value="ECO:0007669"/>
    <property type="project" value="InterPro"/>
</dbReference>
<reference evidence="2 4" key="2">
    <citation type="submission" date="2018-06" db="EMBL/GenBank/DDBJ databases">
        <title>Mutators as drivers of adaptation in pathogenic bacteria and a risk factor for host jumps and vaccine escape.</title>
        <authorList>
            <person name="Barnes A.C."/>
            <person name="Silayeva O."/>
        </authorList>
    </citation>
    <scope>NUCLEOTIDE SEQUENCE [LARGE SCALE GENOMIC DNA]</scope>
    <source>
        <strain evidence="2 4">QMA0445</strain>
    </source>
</reference>
<organism evidence="2 4">
    <name type="scientific">Streptococcus iniae</name>
    <name type="common">Streptococcus shiloi</name>
    <dbReference type="NCBI Taxonomy" id="1346"/>
    <lineage>
        <taxon>Bacteria</taxon>
        <taxon>Bacillati</taxon>
        <taxon>Bacillota</taxon>
        <taxon>Bacilli</taxon>
        <taxon>Lactobacillales</taxon>
        <taxon>Streptococcaceae</taxon>
        <taxon>Streptococcus</taxon>
    </lineage>
</organism>
<keyword evidence="3" id="KW-1185">Reference proteome</keyword>
<name>A0A3L8GMQ7_STRIN</name>
<reference evidence="1 3" key="1">
    <citation type="journal article" date="2014" name="Genome Announc.">
        <title>Complete Genome Sequence of a Virulent Strain, Streptococcus iniae ISET0901, Isolated from Diseased Tilapia.</title>
        <authorList>
            <person name="Pridgeon J.W."/>
            <person name="Zhang D."/>
            <person name="Zhang L."/>
        </authorList>
    </citation>
    <scope>NUCLEOTIDE SEQUENCE [LARGE SCALE GENOMIC DNA]</scope>
    <source>
        <strain evidence="1 3">ISET0901</strain>
    </source>
</reference>
<dbReference type="EMBL" id="CP007586">
    <property type="protein sequence ID" value="AHY15309.1"/>
    <property type="molecule type" value="Genomic_DNA"/>
</dbReference>
<proteinExistence type="predicted"/>
<dbReference type="NCBIfam" id="TIGR03711">
    <property type="entry name" value="acc_sec_asp3"/>
    <property type="match status" value="1"/>
</dbReference>
<gene>
    <name evidence="2" type="primary">asp3</name>
    <name evidence="2" type="ORF">DIY07_02440</name>
    <name evidence="1" type="ORF">DQ08_02275</name>
</gene>
<dbReference type="KEGG" id="siq:DQ08_02275"/>
<evidence type="ECO:0000313" key="1">
    <source>
        <dbReference type="EMBL" id="AHY15309.1"/>
    </source>
</evidence>
<evidence type="ECO:0000313" key="2">
    <source>
        <dbReference type="EMBL" id="RLU58239.1"/>
    </source>
</evidence>
<accession>A0A3L8GMQ7</accession>
<dbReference type="OrthoDB" id="2042927at2"/>
<sequence length="178" mass="20726">MQELLKQIKWQEVHSGSAYLYGTSIRFLEDSVIFTNERLASGKPLVTFLSKTHYQGNRCEPDLPVLIPNEKYVIESNISSEPLNRIFIQLNFFNRLGEKMSFEVLRDCKGEFLYPEEAYAYDVTVFSSGCSQMHFHDISIYHKRQHDKVNEDTPPANCYQENQLPEALEFVKAHIQVK</sequence>
<evidence type="ECO:0000313" key="3">
    <source>
        <dbReference type="Proteomes" id="UP000025245"/>
    </source>
</evidence>
<dbReference type="STRING" id="1346.BMF34_02405"/>
<dbReference type="InterPro" id="IPR022259">
    <property type="entry name" value="Acessory_Sec_prot_Asp3"/>
</dbReference>
<evidence type="ECO:0000313" key="4">
    <source>
        <dbReference type="Proteomes" id="UP000269148"/>
    </source>
</evidence>